<dbReference type="InterPro" id="IPR024618">
    <property type="entry name" value="DUF3857"/>
</dbReference>
<dbReference type="Proteomes" id="UP000184420">
    <property type="component" value="Unassembled WGS sequence"/>
</dbReference>
<dbReference type="AlphaFoldDB" id="A0A1M7HJV7"/>
<proteinExistence type="predicted"/>
<dbReference type="STRING" id="1419482.SAMN05444266_107269"/>
<feature type="signal peptide" evidence="1">
    <location>
        <begin position="1"/>
        <end position="19"/>
    </location>
</feature>
<organism evidence="3 4">
    <name type="scientific">Chitinophaga jiangningensis</name>
    <dbReference type="NCBI Taxonomy" id="1419482"/>
    <lineage>
        <taxon>Bacteria</taxon>
        <taxon>Pseudomonadati</taxon>
        <taxon>Bacteroidota</taxon>
        <taxon>Chitinophagia</taxon>
        <taxon>Chitinophagales</taxon>
        <taxon>Chitinophagaceae</taxon>
        <taxon>Chitinophaga</taxon>
    </lineage>
</organism>
<evidence type="ECO:0000259" key="2">
    <source>
        <dbReference type="Pfam" id="PF12969"/>
    </source>
</evidence>
<evidence type="ECO:0000313" key="4">
    <source>
        <dbReference type="Proteomes" id="UP000184420"/>
    </source>
</evidence>
<dbReference type="EMBL" id="FRBL01000007">
    <property type="protein sequence ID" value="SHM28728.1"/>
    <property type="molecule type" value="Genomic_DNA"/>
</dbReference>
<name>A0A1M7HJV7_9BACT</name>
<feature type="chain" id="PRO_5012432571" description="DUF3857 domain-containing protein" evidence="1">
    <location>
        <begin position="20"/>
        <end position="744"/>
    </location>
</feature>
<evidence type="ECO:0000313" key="3">
    <source>
        <dbReference type="EMBL" id="SHM28728.1"/>
    </source>
</evidence>
<dbReference type="Pfam" id="PF12969">
    <property type="entry name" value="DUF3857"/>
    <property type="match status" value="1"/>
</dbReference>
<protein>
    <recommendedName>
        <fullName evidence="2">DUF3857 domain-containing protein</fullName>
    </recommendedName>
</protein>
<reference evidence="3 4" key="1">
    <citation type="submission" date="2016-11" db="EMBL/GenBank/DDBJ databases">
        <authorList>
            <person name="Jaros S."/>
            <person name="Januszkiewicz K."/>
            <person name="Wedrychowicz H."/>
        </authorList>
    </citation>
    <scope>NUCLEOTIDE SEQUENCE [LARGE SCALE GENOMIC DNA]</scope>
    <source>
        <strain evidence="3 4">DSM 27406</strain>
    </source>
</reference>
<evidence type="ECO:0000256" key="1">
    <source>
        <dbReference type="SAM" id="SignalP"/>
    </source>
</evidence>
<dbReference type="OrthoDB" id="1153981at2"/>
<accession>A0A1M7HJV7</accession>
<dbReference type="RefSeq" id="WP_073084299.1">
    <property type="nucleotide sequence ID" value="NZ_FRBL01000007.1"/>
</dbReference>
<keyword evidence="1" id="KW-0732">Signal</keyword>
<feature type="domain" description="DUF3857" evidence="2">
    <location>
        <begin position="95"/>
        <end position="254"/>
    </location>
</feature>
<gene>
    <name evidence="3" type="ORF">SAMN05444266_107269</name>
</gene>
<dbReference type="Gene3D" id="2.60.40.3140">
    <property type="match status" value="1"/>
</dbReference>
<keyword evidence="4" id="KW-1185">Reference proteome</keyword>
<dbReference type="Gene3D" id="2.60.120.1130">
    <property type="match status" value="1"/>
</dbReference>
<sequence length="744" mass="84490">MRLFTLSLCCILLSALAVAQSRKVTEKYNARAEAARAEVWGWDIAAFNNPDLSKIDTKQSAVVLAKHIDVKLLSTKDVNTSLIKFYVKRDFYYGTTVREMVKINDKVALEEYSQISFNKFRTLNGFRAKATTIIGVRIIKPDGTIKEIQVDDELVTEEDADKKKKSKLAIPDLQVGDIIDYFVLVEEMKATGESIDKQMFVLGDDKPIKRYSVHTEISDKFAIRYTTANGAPDFAILKRPGETTFDLVVSDLPALPTQLWMSPYRQIPNIRMNINYGGYSYGFGLLVPPGGYSRNIKDGDVINSSEILAKEAYRYAGSRGPVEYVDAVRDMIKIYQRDNEKLNKDSIPYYVYYAMRYMVFYRVLPQSRINVGLARNMHESNNMLFISLLAFTLRELDIKSDVVLATNRYGPESGELLDATDFEFILKTRTAKPVYMSSAGVFSHCNNFSTDYEGQDAHVTDVVGGAQRKNDPPFASKVKIPYSKPEENIRQEQYAISLDNKMEQLLVDRTTTVKGALRTAAQRDLLLFEDYYESERKALGVRESFMEAFADSRKNKSLADEYTNAFAEARKEQQEAFDSDVKDQFETAPKAPVAFKVRNMALRHDQPDFIYDTKFSLEGFLKKAGSSYILDVGRLIGGQLTIKPEQRERKVDIYEPFARTYEYNIDISVPAGYKVEGVDKLSRKVDNDCGSFMVTGELTGDKLHLTVRKVYKHAFEKADSWKSMLQMIDAAADFTGQKVLFKKA</sequence>